<proteinExistence type="predicted"/>
<dbReference type="EMBL" id="REGN01007287">
    <property type="protein sequence ID" value="RNA06775.1"/>
    <property type="molecule type" value="Genomic_DNA"/>
</dbReference>
<protein>
    <submittedName>
        <fullName evidence="3">Programmed cell death 6-interacting-like</fullName>
    </submittedName>
</protein>
<reference evidence="3 4" key="1">
    <citation type="journal article" date="2018" name="Sci. Rep.">
        <title>Genomic signatures of local adaptation to the degree of environmental predictability in rotifers.</title>
        <authorList>
            <person name="Franch-Gras L."/>
            <person name="Hahn C."/>
            <person name="Garcia-Roger E.M."/>
            <person name="Carmona M.J."/>
            <person name="Serra M."/>
            <person name="Gomez A."/>
        </authorList>
    </citation>
    <scope>NUCLEOTIDE SEQUENCE [LARGE SCALE GENOMIC DNA]</scope>
    <source>
        <strain evidence="3">HYR1</strain>
    </source>
</reference>
<feature type="coiled-coil region" evidence="1">
    <location>
        <begin position="567"/>
        <end position="594"/>
    </location>
</feature>
<dbReference type="GO" id="GO:0000281">
    <property type="term" value="P:mitotic cytokinesis"/>
    <property type="evidence" value="ECO:0007669"/>
    <property type="project" value="TreeGrafter"/>
</dbReference>
<organism evidence="3 4">
    <name type="scientific">Brachionus plicatilis</name>
    <name type="common">Marine rotifer</name>
    <name type="synonym">Brachionus muelleri</name>
    <dbReference type="NCBI Taxonomy" id="10195"/>
    <lineage>
        <taxon>Eukaryota</taxon>
        <taxon>Metazoa</taxon>
        <taxon>Spiralia</taxon>
        <taxon>Gnathifera</taxon>
        <taxon>Rotifera</taxon>
        <taxon>Eurotatoria</taxon>
        <taxon>Monogononta</taxon>
        <taxon>Pseudotrocha</taxon>
        <taxon>Ploima</taxon>
        <taxon>Brachionidae</taxon>
        <taxon>Brachionus</taxon>
    </lineage>
</organism>
<dbReference type="Gene3D" id="1.20.140.50">
    <property type="entry name" value="alix/aip1 like domains"/>
    <property type="match status" value="1"/>
</dbReference>
<name>A0A3M7Q778_BRAPC</name>
<dbReference type="Gene3D" id="1.20.120.560">
    <property type="entry name" value="alix/aip1 in complex with the ypdl late domain"/>
    <property type="match status" value="1"/>
</dbReference>
<dbReference type="OrthoDB" id="2141925at2759"/>
<dbReference type="STRING" id="10195.A0A3M7Q778"/>
<evidence type="ECO:0000313" key="3">
    <source>
        <dbReference type="EMBL" id="RNA06775.1"/>
    </source>
</evidence>
<dbReference type="GO" id="GO:0005768">
    <property type="term" value="C:endosome"/>
    <property type="evidence" value="ECO:0007669"/>
    <property type="project" value="TreeGrafter"/>
</dbReference>
<dbReference type="AlphaFoldDB" id="A0A3M7Q778"/>
<dbReference type="PANTHER" id="PTHR23030:SF39">
    <property type="entry name" value="PROGRAMMED CELL DEATH 6-INTERACTING PROTEIN"/>
    <property type="match status" value="1"/>
</dbReference>
<keyword evidence="4" id="KW-1185">Reference proteome</keyword>
<evidence type="ECO:0000313" key="4">
    <source>
        <dbReference type="Proteomes" id="UP000276133"/>
    </source>
</evidence>
<comment type="caution">
    <text evidence="3">The sequence shown here is derived from an EMBL/GenBank/DDBJ whole genome shotgun (WGS) entry which is preliminary data.</text>
</comment>
<sequence length="664" mass="76914">MGDDLRDRYIECKNLTEKDDLKKFDIQFSIFNEQSNDEIFQKILINNLIEKLKAKCNQIKLDATEIKQFESDRISSLNENFTKIKLAFEMCKDLIPIDNLNEEKALIQTEISKIVKKIFFSYIECKKSLLNSTDFEFDENFRESLNSLIGFNVFDEIYNQVLSVLNDLSVDGQLAKDITDSILQNGMNEALKFSKDDIPPEDYEKFKEKIRLIFKTNRTPYKFISNVLKELKITENDGMHQRIIDSVLSEGVNSLNSFRESISKNNFNKLIENYTLKIGTGKLGDKFKNEISKKKQSELETKLSWIFKNDKEEINNDFCLQLFKTKKMEAFNIEIGMLRQATELLKARLTTWNLPAAIEDVGAKSIIPQSLIEKSQMIKQKGGIARIDSMLAELPPLLQRNTEILNQTKRSLEDEERLDSELKSQMKEKWSRTASAHLTKYLHSEIRQFESIIQNSIKANKLIEEKYTKNRDGIQLLSKPAHEISSSFPVTTSDVVLRNTYIIKDMRRLMDEVEAVRNVREVLESEMKCIDSDALTAKLITALSILQGLDEQSIIQAELDELVGPMRKRVRENIQEQEKLLSNIEKANGEFSREKVHNETSKIREQMLRNLAIASDSYIELDSNLVEGVKFYNDLTPILIKFQSKVNDFVFARKKEADDLMKEI</sequence>
<dbReference type="Proteomes" id="UP000276133">
    <property type="component" value="Unassembled WGS sequence"/>
</dbReference>
<gene>
    <name evidence="3" type="ORF">BpHYR1_022636</name>
</gene>
<accession>A0A3M7Q778</accession>
<feature type="domain" description="ALIX V-shaped" evidence="2">
    <location>
        <begin position="367"/>
        <end position="656"/>
    </location>
</feature>
<dbReference type="Pfam" id="PF13949">
    <property type="entry name" value="ALIX_LYPXL_bnd"/>
    <property type="match status" value="1"/>
</dbReference>
<evidence type="ECO:0000256" key="1">
    <source>
        <dbReference type="SAM" id="Coils"/>
    </source>
</evidence>
<keyword evidence="1" id="KW-0175">Coiled coil</keyword>
<dbReference type="PANTHER" id="PTHR23030">
    <property type="entry name" value="PCD6 INTERACTING PROTEIN-RELATED"/>
    <property type="match status" value="1"/>
</dbReference>
<evidence type="ECO:0000259" key="2">
    <source>
        <dbReference type="Pfam" id="PF13949"/>
    </source>
</evidence>
<dbReference type="InterPro" id="IPR025304">
    <property type="entry name" value="ALIX_V_dom"/>
</dbReference>